<dbReference type="AlphaFoldDB" id="A0A1I5V3L4"/>
<name>A0A1I5V3L4_9BACT</name>
<evidence type="ECO:0000313" key="1">
    <source>
        <dbReference type="EMBL" id="SFQ02060.1"/>
    </source>
</evidence>
<evidence type="ECO:0008006" key="3">
    <source>
        <dbReference type="Google" id="ProtNLM"/>
    </source>
</evidence>
<organism evidence="1 2">
    <name type="scientific">Parafilimonas terrae</name>
    <dbReference type="NCBI Taxonomy" id="1465490"/>
    <lineage>
        <taxon>Bacteria</taxon>
        <taxon>Pseudomonadati</taxon>
        <taxon>Bacteroidota</taxon>
        <taxon>Chitinophagia</taxon>
        <taxon>Chitinophagales</taxon>
        <taxon>Chitinophagaceae</taxon>
        <taxon>Parafilimonas</taxon>
    </lineage>
</organism>
<keyword evidence="2" id="KW-1185">Reference proteome</keyword>
<protein>
    <recommendedName>
        <fullName evidence="3">Toxin-antitoxin system toxin component, PIN family</fullName>
    </recommendedName>
</protein>
<dbReference type="EMBL" id="FOXQ01000004">
    <property type="protein sequence ID" value="SFQ02060.1"/>
    <property type="molecule type" value="Genomic_DNA"/>
</dbReference>
<proteinExistence type="predicted"/>
<accession>A0A1I5V3L4</accession>
<reference evidence="1 2" key="1">
    <citation type="submission" date="2016-10" db="EMBL/GenBank/DDBJ databases">
        <authorList>
            <person name="de Groot N.N."/>
        </authorList>
    </citation>
    <scope>NUCLEOTIDE SEQUENCE [LARGE SCALE GENOMIC DNA]</scope>
    <source>
        <strain evidence="1 2">DSM 28286</strain>
    </source>
</reference>
<evidence type="ECO:0000313" key="2">
    <source>
        <dbReference type="Proteomes" id="UP000199031"/>
    </source>
</evidence>
<dbReference type="STRING" id="1465490.SAMN05444277_104189"/>
<gene>
    <name evidence="1" type="ORF">SAMN05444277_104189</name>
</gene>
<sequence length="79" mass="9140">MDEGKASPGLIKLLQQIYHQVAENAVYRISPDPKDNYLFDLAIQNNCAFIISDDRKLLSFRIQPVKVKSTNWFLKNFPL</sequence>
<dbReference type="Proteomes" id="UP000199031">
    <property type="component" value="Unassembled WGS sequence"/>
</dbReference>